<keyword evidence="2" id="KW-1185">Reference proteome</keyword>
<dbReference type="Proteomes" id="UP001209681">
    <property type="component" value="Unassembled WGS sequence"/>
</dbReference>
<organism evidence="1 2">
    <name type="scientific">Desulfobotulus pelophilus</name>
    <dbReference type="NCBI Taxonomy" id="2823377"/>
    <lineage>
        <taxon>Bacteria</taxon>
        <taxon>Pseudomonadati</taxon>
        <taxon>Thermodesulfobacteriota</taxon>
        <taxon>Desulfobacteria</taxon>
        <taxon>Desulfobacterales</taxon>
        <taxon>Desulfobacteraceae</taxon>
        <taxon>Desulfobotulus</taxon>
    </lineage>
</organism>
<protein>
    <submittedName>
        <fullName evidence="1">Uncharacterized protein</fullName>
    </submittedName>
</protein>
<dbReference type="EMBL" id="JAPFPW010000001">
    <property type="protein sequence ID" value="MCW7752608.1"/>
    <property type="molecule type" value="Genomic_DNA"/>
</dbReference>
<proteinExistence type="predicted"/>
<reference evidence="1 2" key="1">
    <citation type="submission" date="2022-11" db="EMBL/GenBank/DDBJ databases">
        <title>Desulfobotulus tamanensis H1 sp. nov. - anaerobic, alkaliphilic, sulphate reducing bacterium isolated from terrestrial mud volcano.</title>
        <authorList>
            <person name="Frolova A."/>
            <person name="Merkel A.Y."/>
            <person name="Slobodkin A.I."/>
        </authorList>
    </citation>
    <scope>NUCLEOTIDE SEQUENCE [LARGE SCALE GENOMIC DNA]</scope>
    <source>
        <strain evidence="1 2">H1</strain>
    </source>
</reference>
<dbReference type="RefSeq" id="WP_265423472.1">
    <property type="nucleotide sequence ID" value="NZ_JAPFPW010000001.1"/>
</dbReference>
<evidence type="ECO:0000313" key="2">
    <source>
        <dbReference type="Proteomes" id="UP001209681"/>
    </source>
</evidence>
<evidence type="ECO:0000313" key="1">
    <source>
        <dbReference type="EMBL" id="MCW7752608.1"/>
    </source>
</evidence>
<sequence length="78" mass="8791">MADLTAFDAYGGSVWGEGKGDCTQLWSWAFCPWAHHGCNQEHKDMERSPEKGPFWKVDGLSRRYGRFASHRSVAGLLC</sequence>
<name>A0ABT3N577_9BACT</name>
<gene>
    <name evidence="1" type="ORF">OOT00_01255</name>
</gene>
<accession>A0ABT3N577</accession>
<comment type="caution">
    <text evidence="1">The sequence shown here is derived from an EMBL/GenBank/DDBJ whole genome shotgun (WGS) entry which is preliminary data.</text>
</comment>